<dbReference type="InterPro" id="IPR002822">
    <property type="entry name" value="Ni_insertion"/>
</dbReference>
<sequence>MYLQKIAFHNFASSPAPQCMQVLEGLQSIKGIAGEWGLEVKRVHKGSGSIAAAHVKVTSAYAHRPAPPPAATNGADDHSHTSDHHHSHAHGHSHSHSHDAGARAAHQHLHAHSHSHDSSSDVAGGDEGSTSAADSKDSIAGGGGTVGTGGVGSGVGSAGGDVLRNFAAIAGLLRDSGLPPAVISTSIAAFHELAVAARSSHCVWWRSDAAEAHTHGTTVDEVHFHEVGAIDSIVDTCYCSPLPFSGGTVWTAHGILPVPAPATLRLMMGMPTCPGPRSASGELVTPTGACLIRVLCAPFDGGASGRPPPFTPSAVGVGAGTKEFDGHPNVLRVVLGDAPAAAPATPLPPAAALMESAAHAHVVRGVAEDVTPAAETAATDAMGDFGWNESQLTVLEANIDDATGEELAHLISECMAAGALDSWCTPIAACDQSGCYDTTPPHPNTHAHRMPASGRRRLNVPSVLSHGHAHAVMKKGRPAHTLHLLCQEPGHRRLAALVFLEGATLGIRSHAVERFALPREQVSVATRYGSVRVKVGRQRGRAVSCKPEHDDCAALARRRDVPLRTVAAAAVAAWRAAEAAAEEQAPVDAADAERRREDGSAL</sequence>
<dbReference type="Pfam" id="PF01969">
    <property type="entry name" value="Ni_insertion"/>
    <property type="match status" value="2"/>
</dbReference>
<protein>
    <submittedName>
        <fullName evidence="3">Uncharacterized protein</fullName>
    </submittedName>
</protein>
<dbReference type="Gene3D" id="3.10.20.300">
    <property type="entry name" value="mk0293 like domain"/>
    <property type="match status" value="1"/>
</dbReference>
<feature type="compositionally biased region" description="Basic residues" evidence="2">
    <location>
        <begin position="85"/>
        <end position="95"/>
    </location>
</feature>
<dbReference type="PANTHER" id="PTHR36566">
    <property type="entry name" value="NICKEL INSERTION PROTEIN-RELATED"/>
    <property type="match status" value="1"/>
</dbReference>
<feature type="region of interest" description="Disordered" evidence="2">
    <location>
        <begin position="63"/>
        <end position="146"/>
    </location>
</feature>
<evidence type="ECO:0000313" key="4">
    <source>
        <dbReference type="Proteomes" id="UP000664859"/>
    </source>
</evidence>
<proteinExistence type="predicted"/>
<dbReference type="Gene3D" id="3.30.70.1380">
    <property type="entry name" value="Transcriptional regulatory protein pf0864 domain like"/>
    <property type="match status" value="2"/>
</dbReference>
<evidence type="ECO:0000313" key="3">
    <source>
        <dbReference type="EMBL" id="KAG5190454.1"/>
    </source>
</evidence>
<reference evidence="3" key="1">
    <citation type="submission" date="2021-02" db="EMBL/GenBank/DDBJ databases">
        <title>First Annotated Genome of the Yellow-green Alga Tribonema minus.</title>
        <authorList>
            <person name="Mahan K.M."/>
        </authorList>
    </citation>
    <scope>NUCLEOTIDE SEQUENCE</scope>
    <source>
        <strain evidence="3">UTEX B ZZ1240</strain>
    </source>
</reference>
<dbReference type="OrthoDB" id="44529at2759"/>
<dbReference type="AlphaFoldDB" id="A0A835ZDR8"/>
<evidence type="ECO:0000256" key="1">
    <source>
        <dbReference type="ARBA" id="ARBA00022596"/>
    </source>
</evidence>
<dbReference type="EMBL" id="JAFCMP010000034">
    <property type="protein sequence ID" value="KAG5190454.1"/>
    <property type="molecule type" value="Genomic_DNA"/>
</dbReference>
<gene>
    <name evidence="3" type="ORF">JKP88DRAFT_266926</name>
</gene>
<feature type="region of interest" description="Disordered" evidence="2">
    <location>
        <begin position="579"/>
        <end position="602"/>
    </location>
</feature>
<name>A0A835ZDR8_9STRA</name>
<organism evidence="3 4">
    <name type="scientific">Tribonema minus</name>
    <dbReference type="NCBI Taxonomy" id="303371"/>
    <lineage>
        <taxon>Eukaryota</taxon>
        <taxon>Sar</taxon>
        <taxon>Stramenopiles</taxon>
        <taxon>Ochrophyta</taxon>
        <taxon>PX clade</taxon>
        <taxon>Xanthophyceae</taxon>
        <taxon>Tribonematales</taxon>
        <taxon>Tribonemataceae</taxon>
        <taxon>Tribonema</taxon>
    </lineage>
</organism>
<feature type="compositionally biased region" description="Basic and acidic residues" evidence="2">
    <location>
        <begin position="75"/>
        <end position="84"/>
    </location>
</feature>
<dbReference type="PANTHER" id="PTHR36566:SF1">
    <property type="entry name" value="PYRIDINIUM-3,5-BISTHIOCARBOXYLIC ACID MONONUCLEOTIDE NICKEL INSERTION PROTEIN"/>
    <property type="match status" value="1"/>
</dbReference>
<accession>A0A835ZDR8</accession>
<comment type="caution">
    <text evidence="3">The sequence shown here is derived from an EMBL/GenBank/DDBJ whole genome shotgun (WGS) entry which is preliminary data.</text>
</comment>
<evidence type="ECO:0000256" key="2">
    <source>
        <dbReference type="SAM" id="MobiDB-lite"/>
    </source>
</evidence>
<dbReference type="Proteomes" id="UP000664859">
    <property type="component" value="Unassembled WGS sequence"/>
</dbReference>
<keyword evidence="1" id="KW-0533">Nickel</keyword>
<feature type="compositionally biased region" description="Basic and acidic residues" evidence="2">
    <location>
        <begin position="591"/>
        <end position="602"/>
    </location>
</feature>
<feature type="compositionally biased region" description="Low complexity" evidence="2">
    <location>
        <begin position="579"/>
        <end position="589"/>
    </location>
</feature>
<keyword evidence="4" id="KW-1185">Reference proteome</keyword>